<name>A0A8C4WZA7_EPTBU</name>
<sequence>MCLCPMQAGAEKLRMSGVRDVQMQGLLYVHQREIAACTPGDAAVTFLGSDDATTCHILVLKDLGSGTLCLAHCDGSDLAWGVHHMVEAVCSLAGAAYERLELHIVGGFADRAGVSDRLTHDIIGEFVQQKEDVHLLTFCASELNTIPRSGVQHPAIYGIAVDVRTGDLFPARFPDRGPDSVLRSARIFSCNTMEDVYSAENGELHVGPYHWESSKDVIFWLSQPDCVLLKHLSTSPAVEPPDFVSRLRDQLCFLLEHPTPHKLFPHGKVCEPSNRISGLTCPGWSPAACSSWSAISNATQAPNEYPARR</sequence>
<organism evidence="1 2">
    <name type="scientific">Eptatretus burgeri</name>
    <name type="common">Inshore hagfish</name>
    <dbReference type="NCBI Taxonomy" id="7764"/>
    <lineage>
        <taxon>Eukaryota</taxon>
        <taxon>Metazoa</taxon>
        <taxon>Chordata</taxon>
        <taxon>Craniata</taxon>
        <taxon>Vertebrata</taxon>
        <taxon>Cyclostomata</taxon>
        <taxon>Myxini</taxon>
        <taxon>Myxiniformes</taxon>
        <taxon>Myxinidae</taxon>
        <taxon>Eptatretinae</taxon>
        <taxon>Eptatretus</taxon>
    </lineage>
</organism>
<dbReference type="GO" id="GO:0008418">
    <property type="term" value="F:protein-N-terminal asparagine amidohydrolase activity"/>
    <property type="evidence" value="ECO:0007669"/>
    <property type="project" value="InterPro"/>
</dbReference>
<evidence type="ECO:0000313" key="1">
    <source>
        <dbReference type="Ensembl" id="ENSEBUP00000021881.1"/>
    </source>
</evidence>
<dbReference type="PANTHER" id="PTHR12498">
    <property type="entry name" value="N-TERMINAL ASPARAGINE AMIDOHYDROLASE"/>
    <property type="match status" value="1"/>
</dbReference>
<dbReference type="PANTHER" id="PTHR12498:SF0">
    <property type="entry name" value="PROTEIN N-TERMINAL ASPARAGINE AMIDOHYDROLASE"/>
    <property type="match status" value="1"/>
</dbReference>
<keyword evidence="2" id="KW-1185">Reference proteome</keyword>
<proteinExistence type="predicted"/>
<protein>
    <submittedName>
        <fullName evidence="1">N-terminal asparagine amidase</fullName>
    </submittedName>
</protein>
<dbReference type="GO" id="GO:0005634">
    <property type="term" value="C:nucleus"/>
    <property type="evidence" value="ECO:0007669"/>
    <property type="project" value="TreeGrafter"/>
</dbReference>
<dbReference type="AlphaFoldDB" id="A0A8C4WZA7"/>
<reference evidence="1" key="1">
    <citation type="submission" date="2025-08" db="UniProtKB">
        <authorList>
            <consortium name="Ensembl"/>
        </authorList>
    </citation>
    <scope>IDENTIFICATION</scope>
</reference>
<reference evidence="1" key="2">
    <citation type="submission" date="2025-09" db="UniProtKB">
        <authorList>
            <consortium name="Ensembl"/>
        </authorList>
    </citation>
    <scope>IDENTIFICATION</scope>
</reference>
<dbReference type="GeneTree" id="ENSGT00390000016730"/>
<dbReference type="GO" id="GO:0006511">
    <property type="term" value="P:ubiquitin-dependent protein catabolic process"/>
    <property type="evidence" value="ECO:0007669"/>
    <property type="project" value="TreeGrafter"/>
</dbReference>
<dbReference type="InterPro" id="IPR026750">
    <property type="entry name" value="NTAN1"/>
</dbReference>
<evidence type="ECO:0000313" key="2">
    <source>
        <dbReference type="Proteomes" id="UP000694388"/>
    </source>
</evidence>
<dbReference type="Proteomes" id="UP000694388">
    <property type="component" value="Unplaced"/>
</dbReference>
<dbReference type="Ensembl" id="ENSEBUT00000022457.1">
    <property type="protein sequence ID" value="ENSEBUP00000021881.1"/>
    <property type="gene ID" value="ENSEBUG00000013501.1"/>
</dbReference>
<accession>A0A8C4WZA7</accession>
<dbReference type="Pfam" id="PF14736">
    <property type="entry name" value="N_Asn_amidohyd"/>
    <property type="match status" value="1"/>
</dbReference>